<evidence type="ECO:0000259" key="3">
    <source>
        <dbReference type="PROSITE" id="PS50041"/>
    </source>
</evidence>
<reference evidence="4 5" key="1">
    <citation type="submission" date="2024-04" db="EMBL/GenBank/DDBJ databases">
        <authorList>
            <consortium name="Genoscope - CEA"/>
            <person name="William W."/>
        </authorList>
    </citation>
    <scope>NUCLEOTIDE SEQUENCE [LARGE SCALE GENOMIC DNA]</scope>
</reference>
<feature type="region of interest" description="Disordered" evidence="1">
    <location>
        <begin position="613"/>
        <end position="638"/>
    </location>
</feature>
<evidence type="ECO:0000256" key="1">
    <source>
        <dbReference type="SAM" id="MobiDB-lite"/>
    </source>
</evidence>
<dbReference type="Pfam" id="PF00059">
    <property type="entry name" value="Lectin_C"/>
    <property type="match status" value="1"/>
</dbReference>
<keyword evidence="5" id="KW-1185">Reference proteome</keyword>
<feature type="transmembrane region" description="Helical" evidence="2">
    <location>
        <begin position="532"/>
        <end position="553"/>
    </location>
</feature>
<dbReference type="InterPro" id="IPR001304">
    <property type="entry name" value="C-type_lectin-like"/>
</dbReference>
<name>A0AAV2ICZ3_LYMST</name>
<dbReference type="Proteomes" id="UP001497497">
    <property type="component" value="Unassembled WGS sequence"/>
</dbReference>
<dbReference type="AlphaFoldDB" id="A0AAV2ICZ3"/>
<protein>
    <recommendedName>
        <fullName evidence="3">C-type lectin domain-containing protein</fullName>
    </recommendedName>
</protein>
<feature type="transmembrane region" description="Helical" evidence="2">
    <location>
        <begin position="6"/>
        <end position="22"/>
    </location>
</feature>
<keyword evidence="2" id="KW-1133">Transmembrane helix</keyword>
<feature type="compositionally biased region" description="Polar residues" evidence="1">
    <location>
        <begin position="613"/>
        <end position="625"/>
    </location>
</feature>
<dbReference type="InterPro" id="IPR016186">
    <property type="entry name" value="C-type_lectin-like/link_sf"/>
</dbReference>
<keyword evidence="2" id="KW-0812">Transmembrane</keyword>
<feature type="domain" description="C-type lectin" evidence="3">
    <location>
        <begin position="39"/>
        <end position="157"/>
    </location>
</feature>
<evidence type="ECO:0000313" key="4">
    <source>
        <dbReference type="EMBL" id="CAL1544801.1"/>
    </source>
</evidence>
<dbReference type="InterPro" id="IPR016187">
    <property type="entry name" value="CTDL_fold"/>
</dbReference>
<evidence type="ECO:0000256" key="2">
    <source>
        <dbReference type="SAM" id="Phobius"/>
    </source>
</evidence>
<accession>A0AAV2ICZ3</accession>
<sequence>MNTKEIYWIIVFIFVTFCILFMKEVRCNYFCEGEYRFFLDGRCFFYEITPVTWHEAKDFCEKQGYILATMNSTVLSQEFISKIETYLQTSVWLGASHSTQKEMYTWIATNESLSGPNTSFDQNESGFLREECFVMDYDGLEDIFTRMCYYIENVFCMASDQGLSEICHQNSKMFAVGGCFFYETSKITWVQHEIFCIMHLAMGLKKKTRDLKALSPHHLKAWAIHFGTSSQEALWIENIDTVVSESEPVNYDDPNWDCVGFVTEFNLVRFPCDLRLPFICMDDEKDSLYIKSFTIYVNTSTGLFFYDSGSNLFFSCTAETYSLPSNLSITKDGRFPQVSLQNRSSLSMVKQNIDCNVIGQYTCEIKDILKTKIHREDVYVWVNECGPKVCQQENTELKVSTNNMTNGTLQKCGPKVCLHESTEHEVIIGNTTNVTLKICIIMLDSHTITKTYIVLIKNSVRIPLEFKRKYNYFLFRDPSPIKSSLHVTIFNVSMTDVGYYDCSVYFHSGYSIFYNFSITGNEKLADSADVHVFLHIGVAIIVMITLAVLGAFLRHCVFRKRTTDIVKDTMDDKPLDTENFSNEYMSVDELDDFMNLEVLNPYDTTEDSVENISYTSSSREINSSPVIPPRPAAQSDKMYSDKRRNMTHLGVHRKQALSTKKSNVAHEQIGWLNIKVDDINNIAVNNVSKPEPTNASLKNTSVKSYLVADRIDCKEGSSSNKHVEKYLDKDCESSTENKENSNPAYIEISNYSFIGNYTTGHQYLKFKNFTSENGSVNKQASGTSSVERDGLHQAFVEVSLGNRNNKPSVITLMEIVNSMGLKDYITPTDAVYAMQLHDYITPKDVVYYVGLQDYITPKDVLYDMDLHDYITQKHTGYAMGLHNYITSNDVFYIRELHDCIEAKDLDYDMGLHDYITPKDVVHDMGLQDYIKPKKLVYSMGLNDYITSKDVVYDMLLYDYITPKDMDILKVSHKMSMAENNCVSFDCSEDTTYKEEHYVVFDGAEHITDEDSLYVVFDGAEHITDDDSLYVVFDGAEIDK</sequence>
<keyword evidence="2" id="KW-0472">Membrane</keyword>
<comment type="caution">
    <text evidence="4">The sequence shown here is derived from an EMBL/GenBank/DDBJ whole genome shotgun (WGS) entry which is preliminary data.</text>
</comment>
<gene>
    <name evidence="4" type="ORF">GSLYS_00018284001</name>
</gene>
<organism evidence="4 5">
    <name type="scientific">Lymnaea stagnalis</name>
    <name type="common">Great pond snail</name>
    <name type="synonym">Helix stagnalis</name>
    <dbReference type="NCBI Taxonomy" id="6523"/>
    <lineage>
        <taxon>Eukaryota</taxon>
        <taxon>Metazoa</taxon>
        <taxon>Spiralia</taxon>
        <taxon>Lophotrochozoa</taxon>
        <taxon>Mollusca</taxon>
        <taxon>Gastropoda</taxon>
        <taxon>Heterobranchia</taxon>
        <taxon>Euthyneura</taxon>
        <taxon>Panpulmonata</taxon>
        <taxon>Hygrophila</taxon>
        <taxon>Lymnaeoidea</taxon>
        <taxon>Lymnaeidae</taxon>
        <taxon>Lymnaea</taxon>
    </lineage>
</organism>
<dbReference type="PROSITE" id="PS50041">
    <property type="entry name" value="C_TYPE_LECTIN_2"/>
    <property type="match status" value="1"/>
</dbReference>
<evidence type="ECO:0000313" key="5">
    <source>
        <dbReference type="Proteomes" id="UP001497497"/>
    </source>
</evidence>
<dbReference type="SMART" id="SM00034">
    <property type="entry name" value="CLECT"/>
    <property type="match status" value="1"/>
</dbReference>
<dbReference type="Gene3D" id="3.10.100.10">
    <property type="entry name" value="Mannose-Binding Protein A, subunit A"/>
    <property type="match status" value="1"/>
</dbReference>
<proteinExistence type="predicted"/>
<dbReference type="EMBL" id="CAXITT010000647">
    <property type="protein sequence ID" value="CAL1544801.1"/>
    <property type="molecule type" value="Genomic_DNA"/>
</dbReference>
<dbReference type="CDD" id="cd00037">
    <property type="entry name" value="CLECT"/>
    <property type="match status" value="1"/>
</dbReference>
<dbReference type="SUPFAM" id="SSF56436">
    <property type="entry name" value="C-type lectin-like"/>
    <property type="match status" value="1"/>
</dbReference>